<keyword evidence="3" id="KW-1185">Reference proteome</keyword>
<dbReference type="AlphaFoldDB" id="A0A1F5L9I0"/>
<dbReference type="GeneID" id="34579498"/>
<name>A0A1F5L9I0_PENAI</name>
<protein>
    <submittedName>
        <fullName evidence="2">Uncharacterized protein</fullName>
    </submittedName>
</protein>
<gene>
    <name evidence="2" type="ORF">PENARI_c019G04342</name>
</gene>
<dbReference type="STRING" id="1835702.A0A1F5L9I0"/>
<reference evidence="2 3" key="1">
    <citation type="journal article" date="2016" name="Sci. Rep.">
        <title>Penicillium arizonense, a new, genome sequenced fungal species, reveals a high chemical diversity in secreted metabolites.</title>
        <authorList>
            <person name="Grijseels S."/>
            <person name="Nielsen J.C."/>
            <person name="Randelovic M."/>
            <person name="Nielsen J."/>
            <person name="Nielsen K.F."/>
            <person name="Workman M."/>
            <person name="Frisvad J.C."/>
        </authorList>
    </citation>
    <scope>NUCLEOTIDE SEQUENCE [LARGE SCALE GENOMIC DNA]</scope>
    <source>
        <strain evidence="2 3">CBS 141311</strain>
    </source>
</reference>
<organism evidence="2 3">
    <name type="scientific">Penicillium arizonense</name>
    <dbReference type="NCBI Taxonomy" id="1835702"/>
    <lineage>
        <taxon>Eukaryota</taxon>
        <taxon>Fungi</taxon>
        <taxon>Dikarya</taxon>
        <taxon>Ascomycota</taxon>
        <taxon>Pezizomycotina</taxon>
        <taxon>Eurotiomycetes</taxon>
        <taxon>Eurotiomycetidae</taxon>
        <taxon>Eurotiales</taxon>
        <taxon>Aspergillaceae</taxon>
        <taxon>Penicillium</taxon>
    </lineage>
</organism>
<evidence type="ECO:0000313" key="3">
    <source>
        <dbReference type="Proteomes" id="UP000177622"/>
    </source>
</evidence>
<feature type="region of interest" description="Disordered" evidence="1">
    <location>
        <begin position="129"/>
        <end position="246"/>
    </location>
</feature>
<feature type="compositionally biased region" description="Low complexity" evidence="1">
    <location>
        <begin position="1"/>
        <end position="20"/>
    </location>
</feature>
<accession>A0A1F5L9I0</accession>
<feature type="region of interest" description="Disordered" evidence="1">
    <location>
        <begin position="316"/>
        <end position="355"/>
    </location>
</feature>
<feature type="compositionally biased region" description="Basic and acidic residues" evidence="1">
    <location>
        <begin position="151"/>
        <end position="167"/>
    </location>
</feature>
<feature type="compositionally biased region" description="Basic and acidic residues" evidence="1">
    <location>
        <begin position="69"/>
        <end position="81"/>
    </location>
</feature>
<evidence type="ECO:0000256" key="1">
    <source>
        <dbReference type="SAM" id="MobiDB-lite"/>
    </source>
</evidence>
<dbReference type="Proteomes" id="UP000177622">
    <property type="component" value="Unassembled WGS sequence"/>
</dbReference>
<evidence type="ECO:0000313" key="2">
    <source>
        <dbReference type="EMBL" id="OGE49893.1"/>
    </source>
</evidence>
<proteinExistence type="predicted"/>
<feature type="compositionally biased region" description="Polar residues" evidence="1">
    <location>
        <begin position="237"/>
        <end position="246"/>
    </location>
</feature>
<dbReference type="EMBL" id="LXJU01000019">
    <property type="protein sequence ID" value="OGE49893.1"/>
    <property type="molecule type" value="Genomic_DNA"/>
</dbReference>
<feature type="compositionally biased region" description="Low complexity" evidence="1">
    <location>
        <begin position="193"/>
        <end position="205"/>
    </location>
</feature>
<feature type="region of interest" description="Disordered" evidence="1">
    <location>
        <begin position="1"/>
        <end position="90"/>
    </location>
</feature>
<dbReference type="OrthoDB" id="1681166at2759"/>
<comment type="caution">
    <text evidence="2">The sequence shown here is derived from an EMBL/GenBank/DDBJ whole genome shotgun (WGS) entry which is preliminary data.</text>
</comment>
<sequence>MSQNNPSPYRQPLSSSSSRQSLRRETLSRPGTASSRPSDRQLRAPLPEGRPSIDETPPQEIVTSPSHDGAVDSTKELEVQEQHPSNPTFQPFFTLVEDAHTSDYYHPNVHYIFSDDDTDIVTEAALRSLSAQQDALSESKKDQIAQTHASNPHETKDPSDPEADPEKATLLPPPVSGVRENYLILDMEPVPPTNDATQNQTTDQPKGGTKSMSSSPANPSMLPQEGQSGVSKHPQFRVTSAQSFSSSWQVLDTEVMPAPTFENNTPESPGQGLMLKIRGTGGMPVEVSRKEKGAHRLEEMMDQFAKRMGELQTIIDAAEAEPEPGEQQERLEQDPPAENSGQEAILEGEPALHSD</sequence>
<dbReference type="RefSeq" id="XP_022485344.1">
    <property type="nucleotide sequence ID" value="XM_022634764.1"/>
</dbReference>